<organism evidence="1 2">
    <name type="scientific">Burkholderia cenocepacia</name>
    <dbReference type="NCBI Taxonomy" id="95486"/>
    <lineage>
        <taxon>Bacteria</taxon>
        <taxon>Pseudomonadati</taxon>
        <taxon>Pseudomonadota</taxon>
        <taxon>Betaproteobacteria</taxon>
        <taxon>Burkholderiales</taxon>
        <taxon>Burkholderiaceae</taxon>
        <taxon>Burkholderia</taxon>
        <taxon>Burkholderia cepacia complex</taxon>
    </lineage>
</organism>
<gene>
    <name evidence="1" type="ORF">LGN22_30010</name>
</gene>
<comment type="caution">
    <text evidence="1">The sequence shown here is derived from an EMBL/GenBank/DDBJ whole genome shotgun (WGS) entry which is preliminary data.</text>
</comment>
<evidence type="ECO:0000313" key="2">
    <source>
        <dbReference type="Proteomes" id="UP001199070"/>
    </source>
</evidence>
<sequence length="64" mass="7259">MSLQSVEMTVIALWLGHEHLDTTHIYMEAALALKEKALYRLQPAGKTVPRFRATDKVMAFLDSL</sequence>
<accession>A0AAW4TQN7</accession>
<dbReference type="EMBL" id="JAIZTC010000010">
    <property type="protein sequence ID" value="MCA8383150.1"/>
    <property type="molecule type" value="Genomic_DNA"/>
</dbReference>
<dbReference type="Proteomes" id="UP001199070">
    <property type="component" value="Unassembled WGS sequence"/>
</dbReference>
<dbReference type="RefSeq" id="WP_124549996.1">
    <property type="nucleotide sequence ID" value="NZ_CADEQA010000019.1"/>
</dbReference>
<evidence type="ECO:0000313" key="1">
    <source>
        <dbReference type="EMBL" id="MCA8383150.1"/>
    </source>
</evidence>
<name>A0AAW4TQN7_9BURK</name>
<dbReference type="AlphaFoldDB" id="A0AAW4TQN7"/>
<reference evidence="1" key="1">
    <citation type="submission" date="2023-08" db="EMBL/GenBank/DDBJ databases">
        <title>A collection of bacterial strains from the Burkholderia cepacia Research Laboratory and Repository.</title>
        <authorList>
            <person name="Lipuma J."/>
            <person name="Spilker T."/>
        </authorList>
    </citation>
    <scope>NUCLEOTIDE SEQUENCE</scope>
    <source>
        <strain evidence="1">AU0862</strain>
    </source>
</reference>
<protein>
    <submittedName>
        <fullName evidence="1">Integrase</fullName>
    </submittedName>
</protein>
<dbReference type="GeneID" id="300969994"/>
<proteinExistence type="predicted"/>